<keyword evidence="6" id="KW-1185">Reference proteome</keyword>
<dbReference type="CDD" id="cd15831">
    <property type="entry name" value="BTAD"/>
    <property type="match status" value="1"/>
</dbReference>
<dbReference type="InterPro" id="IPR005158">
    <property type="entry name" value="BTAD"/>
</dbReference>
<keyword evidence="1" id="KW-0902">Two-component regulatory system</keyword>
<protein>
    <recommendedName>
        <fullName evidence="4">Bacterial transcriptional activator domain-containing protein</fullName>
    </recommendedName>
</protein>
<proteinExistence type="predicted"/>
<evidence type="ECO:0000313" key="6">
    <source>
        <dbReference type="Proteomes" id="UP001499984"/>
    </source>
</evidence>
<gene>
    <name evidence="5" type="ORF">GCM10022233_60930</name>
</gene>
<dbReference type="Pfam" id="PF03704">
    <property type="entry name" value="BTAD"/>
    <property type="match status" value="1"/>
</dbReference>
<name>A0ABP7VUW4_9ACTN</name>
<evidence type="ECO:0000256" key="2">
    <source>
        <dbReference type="ARBA" id="ARBA00023015"/>
    </source>
</evidence>
<feature type="domain" description="Bacterial transcriptional activator" evidence="4">
    <location>
        <begin position="8"/>
        <end position="152"/>
    </location>
</feature>
<keyword evidence="3" id="KW-0804">Transcription</keyword>
<evidence type="ECO:0000259" key="4">
    <source>
        <dbReference type="SMART" id="SM01043"/>
    </source>
</evidence>
<dbReference type="InterPro" id="IPR051677">
    <property type="entry name" value="AfsR-DnrI-RedD_regulator"/>
</dbReference>
<comment type="caution">
    <text evidence="5">The sequence shown here is derived from an EMBL/GenBank/DDBJ whole genome shotgun (WGS) entry which is preliminary data.</text>
</comment>
<accession>A0ABP7VUW4</accession>
<dbReference type="PANTHER" id="PTHR35807">
    <property type="entry name" value="TRANSCRIPTIONAL REGULATOR REDD-RELATED"/>
    <property type="match status" value="1"/>
</dbReference>
<dbReference type="InterPro" id="IPR011990">
    <property type="entry name" value="TPR-like_helical_dom_sf"/>
</dbReference>
<dbReference type="PANTHER" id="PTHR35807:SF1">
    <property type="entry name" value="TRANSCRIPTIONAL REGULATOR REDD"/>
    <property type="match status" value="1"/>
</dbReference>
<dbReference type="SMART" id="SM01043">
    <property type="entry name" value="BTAD"/>
    <property type="match status" value="1"/>
</dbReference>
<sequence length="162" mass="18362">MSVGDAWCDWKDFTRLSRMGRDALTERRFRLAAKYLSDALSLFRGNALTDGTEHLLTEESPGFEEARMTALEGRIEAFLALGRHTDLVPELLKMVTRHPFHERVRAQLMLVLHRCGRQSEAIAVYHEGRQMLAEELGVDPSQVLTDVYQGILTGRPELQPAV</sequence>
<evidence type="ECO:0000313" key="5">
    <source>
        <dbReference type="EMBL" id="GAA4074762.1"/>
    </source>
</evidence>
<dbReference type="SUPFAM" id="SSF48452">
    <property type="entry name" value="TPR-like"/>
    <property type="match status" value="1"/>
</dbReference>
<keyword evidence="2" id="KW-0805">Transcription regulation</keyword>
<dbReference type="Gene3D" id="1.25.40.10">
    <property type="entry name" value="Tetratricopeptide repeat domain"/>
    <property type="match status" value="1"/>
</dbReference>
<organism evidence="5 6">
    <name type="scientific">Streptomyces shaanxiensis</name>
    <dbReference type="NCBI Taxonomy" id="653357"/>
    <lineage>
        <taxon>Bacteria</taxon>
        <taxon>Bacillati</taxon>
        <taxon>Actinomycetota</taxon>
        <taxon>Actinomycetes</taxon>
        <taxon>Kitasatosporales</taxon>
        <taxon>Streptomycetaceae</taxon>
        <taxon>Streptomyces</taxon>
    </lineage>
</organism>
<dbReference type="Proteomes" id="UP001499984">
    <property type="component" value="Unassembled WGS sequence"/>
</dbReference>
<reference evidence="6" key="1">
    <citation type="journal article" date="2019" name="Int. J. Syst. Evol. Microbiol.">
        <title>The Global Catalogue of Microorganisms (GCM) 10K type strain sequencing project: providing services to taxonomists for standard genome sequencing and annotation.</title>
        <authorList>
            <consortium name="The Broad Institute Genomics Platform"/>
            <consortium name="The Broad Institute Genome Sequencing Center for Infectious Disease"/>
            <person name="Wu L."/>
            <person name="Ma J."/>
        </authorList>
    </citation>
    <scope>NUCLEOTIDE SEQUENCE [LARGE SCALE GENOMIC DNA]</scope>
    <source>
        <strain evidence="6">JCM 16925</strain>
    </source>
</reference>
<dbReference type="EMBL" id="BAAAZY010000018">
    <property type="protein sequence ID" value="GAA4074762.1"/>
    <property type="molecule type" value="Genomic_DNA"/>
</dbReference>
<evidence type="ECO:0000256" key="3">
    <source>
        <dbReference type="ARBA" id="ARBA00023163"/>
    </source>
</evidence>
<evidence type="ECO:0000256" key="1">
    <source>
        <dbReference type="ARBA" id="ARBA00023012"/>
    </source>
</evidence>